<keyword evidence="2" id="KW-1185">Reference proteome</keyword>
<dbReference type="InterPro" id="IPR052732">
    <property type="entry name" value="Cell-binding_unc_protein"/>
</dbReference>
<dbReference type="Pfam" id="PF13671">
    <property type="entry name" value="AAA_33"/>
    <property type="match status" value="1"/>
</dbReference>
<dbReference type="PANTHER" id="PTHR43883:SF1">
    <property type="entry name" value="GLUCONOKINASE"/>
    <property type="match status" value="1"/>
</dbReference>
<dbReference type="EMBL" id="JAWLKE010000003">
    <property type="protein sequence ID" value="MDV6230384.1"/>
    <property type="molecule type" value="Genomic_DNA"/>
</dbReference>
<dbReference type="InterPro" id="IPR011009">
    <property type="entry name" value="Kinase-like_dom_sf"/>
</dbReference>
<dbReference type="Proteomes" id="UP001185899">
    <property type="component" value="Unassembled WGS sequence"/>
</dbReference>
<dbReference type="PANTHER" id="PTHR43883">
    <property type="entry name" value="SLR0207 PROTEIN"/>
    <property type="match status" value="1"/>
</dbReference>
<name>A0ABU4AVW9_9NOCA</name>
<evidence type="ECO:0000313" key="1">
    <source>
        <dbReference type="EMBL" id="MDV6230384.1"/>
    </source>
</evidence>
<proteinExistence type="predicted"/>
<sequence>MPAVVDCDRTGPAVVGTAEVHETHSAYVFLLGDVAYKMKKPIETDFLDFRTVDSRWTACDREFVLNSRFAPDVYIGIAELTDPGGGPAEPLLKMRRLPDSTRLSTRAAAGDDIGTVVDLVAQTVAIAHRNSPRSTRIVDEGRQSALNERWRNNIRELHTLALGVLDTALVDELEYRSLRYVAGRAALFDHRISRGRIVDGHGDLLSDDIFCLPDGPRILDCLDFDDRLRFLDGIDDVACLAMDLEFQGRPDASRRFVASYLEATEDDPPCSLIDHYIAYRATVRAKVACLRFHQGHSASQTDALAHMRLALDHLASSAITITLVGGLPGTGKSTVAAALAERTGAVVLSSDVVRKESAGLDPRSPHPSAVGCGLYTPEKTASTYAELMHRAREQVGMGRSVVIDASWNDEKSREHALELAAGTHSDLVELECRTPEHVALERIATRPRGASDASQAVYDAMAGARRPWPSATVIDTSGTIADSLAAVFPAFEETMT</sequence>
<organism evidence="1 2">
    <name type="scientific">Rhodococcus cercidiphylli</name>
    <dbReference type="NCBI Taxonomy" id="489916"/>
    <lineage>
        <taxon>Bacteria</taxon>
        <taxon>Bacillati</taxon>
        <taxon>Actinomycetota</taxon>
        <taxon>Actinomycetes</taxon>
        <taxon>Mycobacteriales</taxon>
        <taxon>Nocardiaceae</taxon>
        <taxon>Rhodococcus</taxon>
    </lineage>
</organism>
<accession>A0ABU4AVW9</accession>
<comment type="caution">
    <text evidence="1">The sequence shown here is derived from an EMBL/GenBank/DDBJ whole genome shotgun (WGS) entry which is preliminary data.</text>
</comment>
<dbReference type="SUPFAM" id="SSF52540">
    <property type="entry name" value="P-loop containing nucleoside triphosphate hydrolases"/>
    <property type="match status" value="1"/>
</dbReference>
<dbReference type="RefSeq" id="WP_317547872.1">
    <property type="nucleotide sequence ID" value="NZ_JAWLKE010000003.1"/>
</dbReference>
<gene>
    <name evidence="1" type="ORF">R3P95_07480</name>
</gene>
<dbReference type="SUPFAM" id="SSF56112">
    <property type="entry name" value="Protein kinase-like (PK-like)"/>
    <property type="match status" value="1"/>
</dbReference>
<reference evidence="1 2" key="1">
    <citation type="submission" date="2023-10" db="EMBL/GenBank/DDBJ databases">
        <title>Development of a sustainable strategy for remediation of hydrocarbon-contaminated territories based on the waste exchange concept.</title>
        <authorList>
            <person name="Krivoruchko A."/>
        </authorList>
    </citation>
    <scope>NUCLEOTIDE SEQUENCE [LARGE SCALE GENOMIC DNA]</scope>
    <source>
        <strain evidence="1 2">IEGM 1322</strain>
    </source>
</reference>
<dbReference type="Gene3D" id="3.40.50.300">
    <property type="entry name" value="P-loop containing nucleotide triphosphate hydrolases"/>
    <property type="match status" value="1"/>
</dbReference>
<protein>
    <submittedName>
        <fullName evidence="1">AAA family ATPase</fullName>
    </submittedName>
</protein>
<dbReference type="InterPro" id="IPR027417">
    <property type="entry name" value="P-loop_NTPase"/>
</dbReference>
<evidence type="ECO:0000313" key="2">
    <source>
        <dbReference type="Proteomes" id="UP001185899"/>
    </source>
</evidence>